<keyword evidence="2" id="KW-0732">Signal</keyword>
<feature type="chain" id="PRO_5014817564" evidence="2">
    <location>
        <begin position="27"/>
        <end position="206"/>
    </location>
</feature>
<dbReference type="PROSITE" id="PS51257">
    <property type="entry name" value="PROKAR_LIPOPROTEIN"/>
    <property type="match status" value="1"/>
</dbReference>
<dbReference type="AlphaFoldDB" id="A0A2L0EV09"/>
<evidence type="ECO:0000313" key="4">
    <source>
        <dbReference type="Proteomes" id="UP000238348"/>
    </source>
</evidence>
<feature type="region of interest" description="Disordered" evidence="1">
    <location>
        <begin position="71"/>
        <end position="153"/>
    </location>
</feature>
<name>A0A2L0EV09_SORCE</name>
<sequence length="206" mass="20684">MNRRRAWSAAAATVCATVWMSAGALAGCGSAARPAADPSPATMSPEPAPLVTADDALVELERAESELYLALGAPGAPSEGAGALSAGAPGQHAPAPEQPAPAPPAAEPLAPPAAAPPAPRGTPDRAAEASRPTTADADAPAKKREAERVSAPPCETACRALASMERAAQHLCGLSGDADQRCDAARTRVKSATDRVATQCPRCVDR</sequence>
<dbReference type="EMBL" id="CP012673">
    <property type="protein sequence ID" value="AUX43140.1"/>
    <property type="molecule type" value="Genomic_DNA"/>
</dbReference>
<feature type="compositionally biased region" description="Basic and acidic residues" evidence="1">
    <location>
        <begin position="139"/>
        <end position="148"/>
    </location>
</feature>
<feature type="compositionally biased region" description="Low complexity" evidence="1">
    <location>
        <begin position="71"/>
        <end position="95"/>
    </location>
</feature>
<reference evidence="3 4" key="1">
    <citation type="submission" date="2015-09" db="EMBL/GenBank/DDBJ databases">
        <title>Sorangium comparison.</title>
        <authorList>
            <person name="Zaburannyi N."/>
            <person name="Bunk B."/>
            <person name="Overmann J."/>
            <person name="Mueller R."/>
        </authorList>
    </citation>
    <scope>NUCLEOTIDE SEQUENCE [LARGE SCALE GENOMIC DNA]</scope>
    <source>
        <strain evidence="3 4">So ce26</strain>
    </source>
</reference>
<protein>
    <submittedName>
        <fullName evidence="3">Uncharacterized protein</fullName>
    </submittedName>
</protein>
<evidence type="ECO:0000256" key="2">
    <source>
        <dbReference type="SAM" id="SignalP"/>
    </source>
</evidence>
<dbReference type="RefSeq" id="WP_159397181.1">
    <property type="nucleotide sequence ID" value="NZ_CP012673.1"/>
</dbReference>
<feature type="region of interest" description="Disordered" evidence="1">
    <location>
        <begin position="29"/>
        <end position="55"/>
    </location>
</feature>
<feature type="signal peptide" evidence="2">
    <location>
        <begin position="1"/>
        <end position="26"/>
    </location>
</feature>
<feature type="compositionally biased region" description="Pro residues" evidence="1">
    <location>
        <begin position="96"/>
        <end position="120"/>
    </location>
</feature>
<gene>
    <name evidence="3" type="ORF">SOCE26_045830</name>
</gene>
<organism evidence="3 4">
    <name type="scientific">Sorangium cellulosum</name>
    <name type="common">Polyangium cellulosum</name>
    <dbReference type="NCBI Taxonomy" id="56"/>
    <lineage>
        <taxon>Bacteria</taxon>
        <taxon>Pseudomonadati</taxon>
        <taxon>Myxococcota</taxon>
        <taxon>Polyangia</taxon>
        <taxon>Polyangiales</taxon>
        <taxon>Polyangiaceae</taxon>
        <taxon>Sorangium</taxon>
    </lineage>
</organism>
<evidence type="ECO:0000256" key="1">
    <source>
        <dbReference type="SAM" id="MobiDB-lite"/>
    </source>
</evidence>
<dbReference type="Proteomes" id="UP000238348">
    <property type="component" value="Chromosome"/>
</dbReference>
<feature type="compositionally biased region" description="Low complexity" evidence="1">
    <location>
        <begin position="29"/>
        <end position="41"/>
    </location>
</feature>
<evidence type="ECO:0000313" key="3">
    <source>
        <dbReference type="EMBL" id="AUX43140.1"/>
    </source>
</evidence>
<dbReference type="OrthoDB" id="5526699at2"/>
<proteinExistence type="predicted"/>
<accession>A0A2L0EV09</accession>